<feature type="compositionally biased region" description="Polar residues" evidence="6">
    <location>
        <begin position="129"/>
        <end position="139"/>
    </location>
</feature>
<proteinExistence type="predicted"/>
<dbReference type="GO" id="GO:0003712">
    <property type="term" value="F:transcription coregulator activity"/>
    <property type="evidence" value="ECO:0007669"/>
    <property type="project" value="TreeGrafter"/>
</dbReference>
<reference evidence="8 9" key="1">
    <citation type="journal article" date="2017" name="Mol. Ecol.">
        <title>Comparative and population genomic landscape of Phellinus noxius: A hypervariable fungus causing root rot in trees.</title>
        <authorList>
            <person name="Chung C.L."/>
            <person name="Lee T.J."/>
            <person name="Akiba M."/>
            <person name="Lee H.H."/>
            <person name="Kuo T.H."/>
            <person name="Liu D."/>
            <person name="Ke H.M."/>
            <person name="Yokoi T."/>
            <person name="Roa M.B."/>
            <person name="Lu M.J."/>
            <person name="Chang Y.Y."/>
            <person name="Ann P.J."/>
            <person name="Tsai J.N."/>
            <person name="Chen C.Y."/>
            <person name="Tzean S.S."/>
            <person name="Ota Y."/>
            <person name="Hattori T."/>
            <person name="Sahashi N."/>
            <person name="Liou R.F."/>
            <person name="Kikuchi T."/>
            <person name="Tsai I.J."/>
        </authorList>
    </citation>
    <scope>NUCLEOTIDE SEQUENCE [LARGE SCALE GENOMIC DNA]</scope>
    <source>
        <strain evidence="8 9">FFPRI411160</strain>
    </source>
</reference>
<feature type="domain" description="LIM zinc-binding" evidence="7">
    <location>
        <begin position="206"/>
        <end position="270"/>
    </location>
</feature>
<evidence type="ECO:0000256" key="2">
    <source>
        <dbReference type="ARBA" id="ARBA00022737"/>
    </source>
</evidence>
<dbReference type="InParanoid" id="A0A286UR48"/>
<feature type="compositionally biased region" description="Basic and acidic residues" evidence="6">
    <location>
        <begin position="298"/>
        <end position="320"/>
    </location>
</feature>
<evidence type="ECO:0000256" key="4">
    <source>
        <dbReference type="ARBA" id="ARBA00023038"/>
    </source>
</evidence>
<dbReference type="AlphaFoldDB" id="A0A286UR48"/>
<evidence type="ECO:0000313" key="9">
    <source>
        <dbReference type="Proteomes" id="UP000217199"/>
    </source>
</evidence>
<dbReference type="PROSITE" id="PS50023">
    <property type="entry name" value="LIM_DOMAIN_2"/>
    <property type="match status" value="2"/>
</dbReference>
<feature type="compositionally biased region" description="Polar residues" evidence="6">
    <location>
        <begin position="327"/>
        <end position="339"/>
    </location>
</feature>
<dbReference type="STRING" id="2282107.A0A286UR48"/>
<keyword evidence="3 5" id="KW-0862">Zinc</keyword>
<feature type="region of interest" description="Disordered" evidence="6">
    <location>
        <begin position="357"/>
        <end position="512"/>
    </location>
</feature>
<feature type="region of interest" description="Disordered" evidence="6">
    <location>
        <begin position="276"/>
        <end position="339"/>
    </location>
</feature>
<protein>
    <submittedName>
        <fullName evidence="8">Lim-type zinc finger-containing</fullName>
    </submittedName>
</protein>
<dbReference type="GO" id="GO:0046872">
    <property type="term" value="F:metal ion binding"/>
    <property type="evidence" value="ECO:0007669"/>
    <property type="project" value="UniProtKB-KW"/>
</dbReference>
<gene>
    <name evidence="8" type="ORF">PNOK_0196100</name>
</gene>
<evidence type="ECO:0000259" key="7">
    <source>
        <dbReference type="PROSITE" id="PS50023"/>
    </source>
</evidence>
<dbReference type="PANTHER" id="PTHR24205">
    <property type="entry name" value="FOUR AND A HALF LIM DOMAINS PROTEIN"/>
    <property type="match status" value="1"/>
</dbReference>
<feature type="domain" description="LIM zinc-binding" evidence="7">
    <location>
        <begin position="511"/>
        <end position="588"/>
    </location>
</feature>
<dbReference type="OrthoDB" id="1112565at2759"/>
<name>A0A286UR48_9AGAM</name>
<feature type="compositionally biased region" description="Polar residues" evidence="6">
    <location>
        <begin position="441"/>
        <end position="456"/>
    </location>
</feature>
<keyword evidence="2" id="KW-0677">Repeat</keyword>
<organism evidence="8 9">
    <name type="scientific">Pyrrhoderma noxium</name>
    <dbReference type="NCBI Taxonomy" id="2282107"/>
    <lineage>
        <taxon>Eukaryota</taxon>
        <taxon>Fungi</taxon>
        <taxon>Dikarya</taxon>
        <taxon>Basidiomycota</taxon>
        <taxon>Agaricomycotina</taxon>
        <taxon>Agaricomycetes</taxon>
        <taxon>Hymenochaetales</taxon>
        <taxon>Hymenochaetaceae</taxon>
        <taxon>Pyrrhoderma</taxon>
    </lineage>
</organism>
<evidence type="ECO:0000256" key="6">
    <source>
        <dbReference type="SAM" id="MobiDB-lite"/>
    </source>
</evidence>
<evidence type="ECO:0000256" key="3">
    <source>
        <dbReference type="ARBA" id="ARBA00022833"/>
    </source>
</evidence>
<evidence type="ECO:0000313" key="8">
    <source>
        <dbReference type="EMBL" id="PAV22004.1"/>
    </source>
</evidence>
<dbReference type="Pfam" id="PF00412">
    <property type="entry name" value="LIM"/>
    <property type="match status" value="1"/>
</dbReference>
<dbReference type="EMBL" id="NBII01000002">
    <property type="protein sequence ID" value="PAV22004.1"/>
    <property type="molecule type" value="Genomic_DNA"/>
</dbReference>
<feature type="compositionally biased region" description="Low complexity" evidence="6">
    <location>
        <begin position="51"/>
        <end position="60"/>
    </location>
</feature>
<feature type="compositionally biased region" description="Low complexity" evidence="6">
    <location>
        <begin position="421"/>
        <end position="439"/>
    </location>
</feature>
<feature type="compositionally biased region" description="Low complexity" evidence="6">
    <location>
        <begin position="457"/>
        <end position="476"/>
    </location>
</feature>
<accession>A0A286UR48</accession>
<dbReference type="InterPro" id="IPR001781">
    <property type="entry name" value="Znf_LIM"/>
</dbReference>
<dbReference type="Gene3D" id="2.10.110.10">
    <property type="entry name" value="Cysteine Rich Protein"/>
    <property type="match status" value="3"/>
</dbReference>
<dbReference type="PANTHER" id="PTHR24205:SF16">
    <property type="entry name" value="GH01042P-RELATED"/>
    <property type="match status" value="1"/>
</dbReference>
<evidence type="ECO:0000256" key="5">
    <source>
        <dbReference type="PROSITE-ProRule" id="PRU00125"/>
    </source>
</evidence>
<comment type="caution">
    <text evidence="8">The sequence shown here is derived from an EMBL/GenBank/DDBJ whole genome shotgun (WGS) entry which is preliminary data.</text>
</comment>
<feature type="compositionally biased region" description="Polar residues" evidence="6">
    <location>
        <begin position="363"/>
        <end position="376"/>
    </location>
</feature>
<feature type="region of interest" description="Disordered" evidence="6">
    <location>
        <begin position="120"/>
        <end position="139"/>
    </location>
</feature>
<sequence length="830" mass="89548">MGFCRRCGDIVSGPRCKCGGLAVSPSVDFSQTTADRQHPDVWSRTYVRSKSNNNNSNNNNTPSPLRERSITLPASTSRPFSQVSPNIPFRPQSTYFSRTSLGDQVSSHIESALSSKLLTPTKTGTRTTNEVLSSSDDILSDPNTSTLSKAYGSVLQPKETLKTFTCLVCSIPFLPDATIYPDPADPSTNDRFLCRPCFEMNGGAKGNCEGCARPVLILTSEGGFIENAGRIWHKRCFRCDGCFKDVSNSPLVDLLGRPSCEDCFDTCLKRPRRESCSSRYAPCTPDKEKRSNIGGMKGENREESPAIEELQERLGIKTRESTPLADRTNSGQKSSPIVSDLNQRLSNLAIRASMSPKYHPSLEESTSSVSPKTTEASPRGRYERFRPSRPISPAKSPQILSPSPKAKNNPVEDIERRLLRRSFAGSPSVRSSSPSTAWSHDSVSNDPSTPSLTDSGSDSNTILSSPSTSTNSFSPPQRDTFSDRTPSKLSSPKTSRADISPARATLSSPSTPCAKCSKPLFRTRSGGRFVTVPEESLKGLPPKSFHVECFRCVVCEEPFEETKNGQAIFVRSSAGCCHISCATPERIVIQPLRTKSSTTPVITPTPKQEHPLKSAPPSTLSFPRFGGGMNCPGCRTSVSPMERGVVPGPQGSRWHAACLVCGGKGAQSGPRRNVDTPGCGKRLDSGAKTDGEGGVWCRECLLLVPSSSPIKQEYHVRPLEPSFTGGHSRFPRSEGNIAAQFTGTTIARQFTGLSALTSQLTGGGLSPTRQLPKDLNRSPSPTKMPMGEGRRVPFPRPKSVVGVRGKSLDEGRGMYLVRQMTGGGGNGPGL</sequence>
<keyword evidence="1 5" id="KW-0479">Metal-binding</keyword>
<dbReference type="GO" id="GO:0005634">
    <property type="term" value="C:nucleus"/>
    <property type="evidence" value="ECO:0007669"/>
    <property type="project" value="TreeGrafter"/>
</dbReference>
<feature type="region of interest" description="Disordered" evidence="6">
    <location>
        <begin position="48"/>
        <end position="67"/>
    </location>
</feature>
<dbReference type="Proteomes" id="UP000217199">
    <property type="component" value="Unassembled WGS sequence"/>
</dbReference>
<dbReference type="CDD" id="cd08368">
    <property type="entry name" value="LIM"/>
    <property type="match status" value="2"/>
</dbReference>
<dbReference type="GO" id="GO:0030695">
    <property type="term" value="F:GTPase regulator activity"/>
    <property type="evidence" value="ECO:0007669"/>
    <property type="project" value="UniProtKB-ARBA"/>
</dbReference>
<keyword evidence="4 5" id="KW-0440">LIM domain</keyword>
<feature type="region of interest" description="Disordered" evidence="6">
    <location>
        <begin position="760"/>
        <end position="806"/>
    </location>
</feature>
<evidence type="ECO:0000256" key="1">
    <source>
        <dbReference type="ARBA" id="ARBA00022723"/>
    </source>
</evidence>
<keyword evidence="9" id="KW-1185">Reference proteome</keyword>
<dbReference type="SMART" id="SM00132">
    <property type="entry name" value="LIM"/>
    <property type="match status" value="3"/>
</dbReference>